<dbReference type="GO" id="GO:0046872">
    <property type="term" value="F:metal ion binding"/>
    <property type="evidence" value="ECO:0007669"/>
    <property type="project" value="UniProtKB-KW"/>
</dbReference>
<evidence type="ECO:0000256" key="3">
    <source>
        <dbReference type="ARBA" id="ARBA00011906"/>
    </source>
</evidence>
<comment type="catalytic activity">
    <reaction evidence="9">
        <text>2 L-dopa + O2 = 2 L-dopaquinone + 2 H2O</text>
        <dbReference type="Rhea" id="RHEA:34287"/>
        <dbReference type="ChEBI" id="CHEBI:15377"/>
        <dbReference type="ChEBI" id="CHEBI:15379"/>
        <dbReference type="ChEBI" id="CHEBI:57504"/>
        <dbReference type="ChEBI" id="CHEBI:57924"/>
        <dbReference type="EC" id="1.14.18.1"/>
    </reaction>
</comment>
<dbReference type="GO" id="GO:0042438">
    <property type="term" value="P:melanin biosynthetic process"/>
    <property type="evidence" value="ECO:0007669"/>
    <property type="project" value="UniProtKB-KW"/>
</dbReference>
<reference evidence="13 14" key="1">
    <citation type="journal article" date="2021" name="Nat. Commun.">
        <title>Genetic determinants of endophytism in the Arabidopsis root mycobiome.</title>
        <authorList>
            <person name="Mesny F."/>
            <person name="Miyauchi S."/>
            <person name="Thiergart T."/>
            <person name="Pickel B."/>
            <person name="Atanasova L."/>
            <person name="Karlsson M."/>
            <person name="Huettel B."/>
            <person name="Barry K.W."/>
            <person name="Haridas S."/>
            <person name="Chen C."/>
            <person name="Bauer D."/>
            <person name="Andreopoulos W."/>
            <person name="Pangilinan J."/>
            <person name="LaButti K."/>
            <person name="Riley R."/>
            <person name="Lipzen A."/>
            <person name="Clum A."/>
            <person name="Drula E."/>
            <person name="Henrissat B."/>
            <person name="Kohler A."/>
            <person name="Grigoriev I.V."/>
            <person name="Martin F.M."/>
            <person name="Hacquard S."/>
        </authorList>
    </citation>
    <scope>NUCLEOTIDE SEQUENCE [LARGE SCALE GENOMIC DNA]</scope>
    <source>
        <strain evidence="13 14">MPI-CAGE-CH-0241</strain>
    </source>
</reference>
<comment type="similarity">
    <text evidence="2">Belongs to the tyrosinase family.</text>
</comment>
<name>A0A9P9APM6_9HYPO</name>
<evidence type="ECO:0000256" key="2">
    <source>
        <dbReference type="ARBA" id="ARBA00009928"/>
    </source>
</evidence>
<dbReference type="PRINTS" id="PR00092">
    <property type="entry name" value="TYROSINASE"/>
</dbReference>
<dbReference type="PROSITE" id="PS00498">
    <property type="entry name" value="TYROSINASE_2"/>
    <property type="match status" value="1"/>
</dbReference>
<evidence type="ECO:0000313" key="13">
    <source>
        <dbReference type="EMBL" id="KAH6884856.1"/>
    </source>
</evidence>
<accession>A0A9P9APM6</accession>
<evidence type="ECO:0000259" key="12">
    <source>
        <dbReference type="PROSITE" id="PS00498"/>
    </source>
</evidence>
<dbReference type="PANTHER" id="PTHR11474">
    <property type="entry name" value="TYROSINASE FAMILY MEMBER"/>
    <property type="match status" value="1"/>
</dbReference>
<dbReference type="InterPro" id="IPR002227">
    <property type="entry name" value="Tyrosinase_Cu-bd"/>
</dbReference>
<evidence type="ECO:0000256" key="10">
    <source>
        <dbReference type="ARBA" id="ARBA00048881"/>
    </source>
</evidence>
<organism evidence="13 14">
    <name type="scientific">Thelonectria olida</name>
    <dbReference type="NCBI Taxonomy" id="1576542"/>
    <lineage>
        <taxon>Eukaryota</taxon>
        <taxon>Fungi</taxon>
        <taxon>Dikarya</taxon>
        <taxon>Ascomycota</taxon>
        <taxon>Pezizomycotina</taxon>
        <taxon>Sordariomycetes</taxon>
        <taxon>Hypocreomycetidae</taxon>
        <taxon>Hypocreales</taxon>
        <taxon>Nectriaceae</taxon>
        <taxon>Thelonectria</taxon>
    </lineage>
</organism>
<dbReference type="SUPFAM" id="SSF48056">
    <property type="entry name" value="Di-copper centre-containing domain"/>
    <property type="match status" value="1"/>
</dbReference>
<evidence type="ECO:0000256" key="5">
    <source>
        <dbReference type="ARBA" id="ARBA00023002"/>
    </source>
</evidence>
<evidence type="ECO:0000256" key="6">
    <source>
        <dbReference type="ARBA" id="ARBA00023008"/>
    </source>
</evidence>
<evidence type="ECO:0000259" key="11">
    <source>
        <dbReference type="PROSITE" id="PS00497"/>
    </source>
</evidence>
<dbReference type="Proteomes" id="UP000777438">
    <property type="component" value="Unassembled WGS sequence"/>
</dbReference>
<evidence type="ECO:0000256" key="8">
    <source>
        <dbReference type="ARBA" id="ARBA00023101"/>
    </source>
</evidence>
<comment type="catalytic activity">
    <reaction evidence="10">
        <text>L-tyrosine + O2 = L-dopaquinone + H2O</text>
        <dbReference type="Rhea" id="RHEA:18117"/>
        <dbReference type="ChEBI" id="CHEBI:15377"/>
        <dbReference type="ChEBI" id="CHEBI:15379"/>
        <dbReference type="ChEBI" id="CHEBI:57924"/>
        <dbReference type="ChEBI" id="CHEBI:58315"/>
        <dbReference type="EC" id="1.14.18.1"/>
    </reaction>
</comment>
<evidence type="ECO:0000256" key="1">
    <source>
        <dbReference type="ARBA" id="ARBA00001973"/>
    </source>
</evidence>
<dbReference type="Pfam" id="PF00264">
    <property type="entry name" value="Tyrosinase"/>
    <property type="match status" value="1"/>
</dbReference>
<gene>
    <name evidence="13" type="ORF">B0T10DRAFT_444826</name>
</gene>
<evidence type="ECO:0000256" key="4">
    <source>
        <dbReference type="ARBA" id="ARBA00022723"/>
    </source>
</evidence>
<dbReference type="InterPro" id="IPR041640">
    <property type="entry name" value="Tyrosinase_C"/>
</dbReference>
<protein>
    <recommendedName>
        <fullName evidence="3">tyrosinase</fullName>
        <ecNumber evidence="3">1.14.18.1</ecNumber>
    </recommendedName>
</protein>
<feature type="domain" description="Tyrosinase copper-binding" evidence="12">
    <location>
        <begin position="325"/>
        <end position="336"/>
    </location>
</feature>
<dbReference type="GO" id="GO:0004503">
    <property type="term" value="F:tyrosinase activity"/>
    <property type="evidence" value="ECO:0007669"/>
    <property type="project" value="UniProtKB-EC"/>
</dbReference>
<keyword evidence="14" id="KW-1185">Reference proteome</keyword>
<feature type="domain" description="Tyrosinase copper-binding" evidence="11">
    <location>
        <begin position="70"/>
        <end position="87"/>
    </location>
</feature>
<keyword evidence="4" id="KW-0479">Metal-binding</keyword>
<keyword evidence="7" id="KW-0503">Monooxygenase</keyword>
<keyword evidence="8" id="KW-0470">Melanin biosynthesis</keyword>
<feature type="non-terminal residue" evidence="13">
    <location>
        <position position="604"/>
    </location>
</feature>
<dbReference type="Gene3D" id="1.10.1280.10">
    <property type="entry name" value="Di-copper center containing domain from catechol oxidase"/>
    <property type="match status" value="1"/>
</dbReference>
<evidence type="ECO:0000256" key="7">
    <source>
        <dbReference type="ARBA" id="ARBA00023033"/>
    </source>
</evidence>
<keyword evidence="5" id="KW-0560">Oxidoreductase</keyword>
<sequence length="604" mass="68921">MEVDDWFTSDKLAHVNQRALFFPALMRFSQMDPREKTSWYQIAGIHGKPYVPWDEGYRVGKTPNEGYCTHASVLFTTWHRAYMLLWEQAIYELMKEEVNKFDEADRPELLEAAKTWRFPYWDWALKKEVAEGVYNYDVPQVIKLETVNIRLPGPHRTEGEYPNAFYQFTMPGRIPMGHKSLASKDKNPKTDLRITGSKVDLSVATYTVSGEWTEGKQNWKSIVAMLRDYPFDKGDPRSGNMGASLRDAFYRLLTIEKFEDFASKRFPDGVDKVEQVEKRADYAYDSAEHLHDVMHLFCGGFPTPPDKKGNALLGHMSHVPMAAFDPIFWLHHCNVDRLFAIWQVLNKKNDTWFDGSDSRDEDPGNYGLPTGNLDEPDDFLRPFHKSADGSYFTSTDVREVAPLGYTYPLLEKWENLDAEGKYDNDLHVRKLAPVLNSNYNSSWDAWQRSKLTEHGEASASVSELLIAKGLGECDYHELTAQPDYVVNVVYESRMALDGKMFTIHIFLGDVPEILPPDPSCVNLVGQVFNFSAAVEINEAGAGCGNCIRLQADKTKTTGRIVLTNSLITRWKHQQDTIEGESGSLASMDPEDVIPYLKDNLDWRV</sequence>
<dbReference type="EMBL" id="JAGPYM010000019">
    <property type="protein sequence ID" value="KAH6884856.1"/>
    <property type="molecule type" value="Genomic_DNA"/>
</dbReference>
<evidence type="ECO:0000256" key="9">
    <source>
        <dbReference type="ARBA" id="ARBA00048233"/>
    </source>
</evidence>
<dbReference type="EC" id="1.14.18.1" evidence="3"/>
<dbReference type="OrthoDB" id="1658288at2759"/>
<dbReference type="AlphaFoldDB" id="A0A9P9APM6"/>
<dbReference type="PROSITE" id="PS00497">
    <property type="entry name" value="TYROSINASE_1"/>
    <property type="match status" value="1"/>
</dbReference>
<proteinExistence type="inferred from homology"/>
<dbReference type="Gene3D" id="2.60.310.20">
    <property type="match status" value="1"/>
</dbReference>
<dbReference type="Pfam" id="PF18132">
    <property type="entry name" value="Tyrosinase_C"/>
    <property type="match status" value="1"/>
</dbReference>
<dbReference type="InterPro" id="IPR008922">
    <property type="entry name" value="Di-copper_centre_dom_sf"/>
</dbReference>
<dbReference type="PANTHER" id="PTHR11474:SF76">
    <property type="entry name" value="SHKT DOMAIN-CONTAINING PROTEIN"/>
    <property type="match status" value="1"/>
</dbReference>
<comment type="caution">
    <text evidence="13">The sequence shown here is derived from an EMBL/GenBank/DDBJ whole genome shotgun (WGS) entry which is preliminary data.</text>
</comment>
<keyword evidence="6" id="KW-0186">Copper</keyword>
<comment type="cofactor">
    <cofactor evidence="1">
        <name>Cu(2+)</name>
        <dbReference type="ChEBI" id="CHEBI:29036"/>
    </cofactor>
</comment>
<dbReference type="InterPro" id="IPR050316">
    <property type="entry name" value="Tyrosinase/Hemocyanin"/>
</dbReference>
<evidence type="ECO:0000313" key="14">
    <source>
        <dbReference type="Proteomes" id="UP000777438"/>
    </source>
</evidence>